<dbReference type="PANTHER" id="PTHR45862">
    <property type="entry name" value="PROTEIN SGT1 HOMOLOG"/>
    <property type="match status" value="1"/>
</dbReference>
<dbReference type="GO" id="GO:0051087">
    <property type="term" value="F:protein-folding chaperone binding"/>
    <property type="evidence" value="ECO:0007669"/>
    <property type="project" value="InterPro"/>
</dbReference>
<feature type="domain" description="SGS" evidence="3">
    <location>
        <begin position="303"/>
        <end position="388"/>
    </location>
</feature>
<evidence type="ECO:0000259" key="4">
    <source>
        <dbReference type="PROSITE" id="PS51203"/>
    </source>
</evidence>
<proteinExistence type="inferred from homology"/>
<dbReference type="Pfam" id="PF05002">
    <property type="entry name" value="SGS"/>
    <property type="match status" value="1"/>
</dbReference>
<dbReference type="PROSITE" id="PS51048">
    <property type="entry name" value="SGS"/>
    <property type="match status" value="1"/>
</dbReference>
<dbReference type="SUPFAM" id="SSF49764">
    <property type="entry name" value="HSP20-like chaperones"/>
    <property type="match status" value="1"/>
</dbReference>
<evidence type="ECO:0000259" key="3">
    <source>
        <dbReference type="PROSITE" id="PS51048"/>
    </source>
</evidence>
<dbReference type="AlphaFoldDB" id="A0A381LI73"/>
<dbReference type="SUPFAM" id="SSF48452">
    <property type="entry name" value="TPR-like"/>
    <property type="match status" value="1"/>
</dbReference>
<organism evidence="5">
    <name type="scientific">Blumeria graminis f. sp. tritici 96224</name>
    <dbReference type="NCBI Taxonomy" id="1268274"/>
    <lineage>
        <taxon>Eukaryota</taxon>
        <taxon>Fungi</taxon>
        <taxon>Dikarya</taxon>
        <taxon>Ascomycota</taxon>
        <taxon>Pezizomycotina</taxon>
        <taxon>Leotiomycetes</taxon>
        <taxon>Erysiphales</taxon>
        <taxon>Erysiphaceae</taxon>
        <taxon>Blumeria</taxon>
    </lineage>
</organism>
<dbReference type="InterPro" id="IPR007699">
    <property type="entry name" value="SGS_dom"/>
</dbReference>
<accession>A0A381LI73</accession>
<feature type="domain" description="CS" evidence="4">
    <location>
        <begin position="179"/>
        <end position="271"/>
    </location>
</feature>
<dbReference type="Gene3D" id="2.60.40.790">
    <property type="match status" value="1"/>
</dbReference>
<protein>
    <submittedName>
        <fullName evidence="5">Bgt-4651</fullName>
    </submittedName>
</protein>
<dbReference type="InterPro" id="IPR008978">
    <property type="entry name" value="HSP20-like_chaperone"/>
</dbReference>
<dbReference type="InterPro" id="IPR007052">
    <property type="entry name" value="CS_dom"/>
</dbReference>
<dbReference type="Gene3D" id="1.25.40.10">
    <property type="entry name" value="Tetratricopeptide repeat domain"/>
    <property type="match status" value="1"/>
</dbReference>
<evidence type="ECO:0000256" key="1">
    <source>
        <dbReference type="ARBA" id="ARBA00008509"/>
    </source>
</evidence>
<name>A0A381LI73_BLUGR</name>
<evidence type="ECO:0000313" key="5">
    <source>
        <dbReference type="EMBL" id="SUZ12856.1"/>
    </source>
</evidence>
<dbReference type="InterPro" id="IPR044563">
    <property type="entry name" value="Sgt1-like"/>
</dbReference>
<dbReference type="EMBL" id="UIGY01000205">
    <property type="protein sequence ID" value="SUZ12856.1"/>
    <property type="molecule type" value="Genomic_DNA"/>
</dbReference>
<comment type="similarity">
    <text evidence="1">Belongs to the SGT1 family.</text>
</comment>
<evidence type="ECO:0000256" key="2">
    <source>
        <dbReference type="SAM" id="MobiDB-lite"/>
    </source>
</evidence>
<dbReference type="InterPro" id="IPR011990">
    <property type="entry name" value="TPR-like_helical_dom_sf"/>
</dbReference>
<gene>
    <name evidence="5" type="ORF">BGT96224V2_LOCUS6043</name>
</gene>
<sequence length="388" mass="42809">MTSEVSKGDVALDNKDYGLAIAHFSTALLSTQAPTWLLKRATAYHRLGQFEHALADANSAVLVALGRGKRELIADAYFRRGIVLHGMKQYGNSRMCFHWTRQYNEKLNGLGMWIAKVTADYDAAGGDEAECNAVTIKEVPDKIEPLPSSNTSVHNSEGVSSPVTISAGKKVTESTPTSTSNVRHEWYQSQNAVTVEILAKNIPFRTTDIKIMKTSLEVSFPIGTSQEIYSLCINPLFGEIDSTKSTFRIATHKIELVLKKSKYGLKWPALEATKSHNVSDSRESIMMPSPDVMCDKSSSKPPVYPTSSKAGPKNWDTLVQDENDDDTDGPDAFFKTLYKNADSDTKRAMMKSFQESNGTSLSTQWSDVSSRTFETVPPQGVEAKKWGD</sequence>
<dbReference type="CDD" id="cd06466">
    <property type="entry name" value="p23_CS_SGT1_like"/>
    <property type="match status" value="1"/>
</dbReference>
<dbReference type="PROSITE" id="PS51203">
    <property type="entry name" value="CS"/>
    <property type="match status" value="1"/>
</dbReference>
<feature type="region of interest" description="Disordered" evidence="2">
    <location>
        <begin position="280"/>
        <end position="315"/>
    </location>
</feature>
<feature type="compositionally biased region" description="Polar residues" evidence="2">
    <location>
        <begin position="353"/>
        <end position="373"/>
    </location>
</feature>
<dbReference type="OrthoDB" id="1898560at2759"/>
<dbReference type="Pfam" id="PF04969">
    <property type="entry name" value="CS"/>
    <property type="match status" value="1"/>
</dbReference>
<reference evidence="5" key="1">
    <citation type="submission" date="2018-07" db="EMBL/GenBank/DDBJ databases">
        <authorList>
            <person name="Quirk P.G."/>
            <person name="Krulwich T.A."/>
        </authorList>
    </citation>
    <scope>NUCLEOTIDE SEQUENCE</scope>
    <source>
        <strain evidence="5">96224</strain>
    </source>
</reference>
<feature type="region of interest" description="Disordered" evidence="2">
    <location>
        <begin position="351"/>
        <end position="388"/>
    </location>
</feature>